<comment type="catalytic activity">
    <reaction evidence="8 9">
        <text>GTP + H2O = GDP + phosphate + H(+)</text>
        <dbReference type="Rhea" id="RHEA:19669"/>
        <dbReference type="ChEBI" id="CHEBI:15377"/>
        <dbReference type="ChEBI" id="CHEBI:15378"/>
        <dbReference type="ChEBI" id="CHEBI:37565"/>
        <dbReference type="ChEBI" id="CHEBI:43474"/>
        <dbReference type="ChEBI" id="CHEBI:58189"/>
        <dbReference type="EC" id="3.6.5.4"/>
    </reaction>
</comment>
<dbReference type="InterPro" id="IPR027417">
    <property type="entry name" value="P-loop_NTPase"/>
</dbReference>
<dbReference type="Pfam" id="PF02881">
    <property type="entry name" value="SRP54_N"/>
    <property type="match status" value="1"/>
</dbReference>
<accession>A0A1I1LUP6</accession>
<dbReference type="InterPro" id="IPR022941">
    <property type="entry name" value="SRP54"/>
</dbReference>
<dbReference type="GO" id="GO:0005525">
    <property type="term" value="F:GTP binding"/>
    <property type="evidence" value="ECO:0007669"/>
    <property type="project" value="UniProtKB-UniRule"/>
</dbReference>
<keyword evidence="4 9" id="KW-0694">RNA-binding</keyword>
<comment type="similarity">
    <text evidence="1 9">Belongs to the GTP-binding SRP family. SRP54 subfamily.</text>
</comment>
<dbReference type="PANTHER" id="PTHR11564">
    <property type="entry name" value="SIGNAL RECOGNITION PARTICLE 54K PROTEIN SRP54"/>
    <property type="match status" value="1"/>
</dbReference>
<evidence type="ECO:0000313" key="11">
    <source>
        <dbReference type="EMBL" id="SFC73180.1"/>
    </source>
</evidence>
<keyword evidence="12" id="KW-1185">Reference proteome</keyword>
<dbReference type="Pfam" id="PF02978">
    <property type="entry name" value="SRP_SPB"/>
    <property type="match status" value="1"/>
</dbReference>
<dbReference type="FunFam" id="3.40.50.300:FF:000022">
    <property type="entry name" value="Signal recognition particle 54 kDa subunit"/>
    <property type="match status" value="1"/>
</dbReference>
<dbReference type="PANTHER" id="PTHR11564:SF5">
    <property type="entry name" value="SIGNAL RECOGNITION PARTICLE SUBUNIT SRP54"/>
    <property type="match status" value="1"/>
</dbReference>
<dbReference type="SMART" id="SM00382">
    <property type="entry name" value="AAA"/>
    <property type="match status" value="1"/>
</dbReference>
<dbReference type="AlphaFoldDB" id="A0A1I1LUP6"/>
<feature type="binding site" evidence="9">
    <location>
        <begin position="108"/>
        <end position="115"/>
    </location>
    <ligand>
        <name>GTP</name>
        <dbReference type="ChEBI" id="CHEBI:37565"/>
    </ligand>
</feature>
<evidence type="ECO:0000256" key="1">
    <source>
        <dbReference type="ARBA" id="ARBA00005450"/>
    </source>
</evidence>
<dbReference type="STRING" id="119641.SAMN05421842_10882"/>
<feature type="binding site" evidence="9">
    <location>
        <begin position="190"/>
        <end position="194"/>
    </location>
    <ligand>
        <name>GTP</name>
        <dbReference type="ChEBI" id="CHEBI:37565"/>
    </ligand>
</feature>
<evidence type="ECO:0000256" key="7">
    <source>
        <dbReference type="ARBA" id="ARBA00023274"/>
    </source>
</evidence>
<reference evidence="11 12" key="1">
    <citation type="submission" date="2016-10" db="EMBL/GenBank/DDBJ databases">
        <authorList>
            <person name="de Groot N.N."/>
        </authorList>
    </citation>
    <scope>NUCLEOTIDE SEQUENCE [LARGE SCALE GENOMIC DNA]</scope>
    <source>
        <strain evidence="11 12">DSM 12992</strain>
    </source>
</reference>
<evidence type="ECO:0000256" key="9">
    <source>
        <dbReference type="HAMAP-Rule" id="MF_00306"/>
    </source>
</evidence>
<dbReference type="InterPro" id="IPR013822">
    <property type="entry name" value="Signal_recog_particl_SRP54_hlx"/>
</dbReference>
<evidence type="ECO:0000256" key="4">
    <source>
        <dbReference type="ARBA" id="ARBA00022884"/>
    </source>
</evidence>
<name>A0A1I1LUP6_9CLOT</name>
<dbReference type="Gene3D" id="1.20.120.140">
    <property type="entry name" value="Signal recognition particle SRP54, nucleotide-binding domain"/>
    <property type="match status" value="1"/>
</dbReference>
<evidence type="ECO:0000313" key="12">
    <source>
        <dbReference type="Proteomes" id="UP000199263"/>
    </source>
</evidence>
<dbReference type="GO" id="GO:0003924">
    <property type="term" value="F:GTPase activity"/>
    <property type="evidence" value="ECO:0007669"/>
    <property type="project" value="UniProtKB-UniRule"/>
</dbReference>
<dbReference type="SUPFAM" id="SSF47446">
    <property type="entry name" value="Signal peptide-binding domain"/>
    <property type="match status" value="1"/>
</dbReference>
<dbReference type="Gene3D" id="3.40.50.300">
    <property type="entry name" value="P-loop containing nucleotide triphosphate hydrolases"/>
    <property type="match status" value="1"/>
</dbReference>
<evidence type="ECO:0000256" key="3">
    <source>
        <dbReference type="ARBA" id="ARBA00022801"/>
    </source>
</evidence>
<evidence type="ECO:0000256" key="5">
    <source>
        <dbReference type="ARBA" id="ARBA00023134"/>
    </source>
</evidence>
<keyword evidence="7 9" id="KW-0687">Ribonucleoprotein</keyword>
<dbReference type="GO" id="GO:0006614">
    <property type="term" value="P:SRP-dependent cotranslational protein targeting to membrane"/>
    <property type="evidence" value="ECO:0007669"/>
    <property type="project" value="InterPro"/>
</dbReference>
<comment type="subunit">
    <text evidence="9">Part of the signal recognition particle protein translocation system, which is composed of SRP and FtsY.</text>
</comment>
<keyword evidence="2 9" id="KW-0547">Nucleotide-binding</keyword>
<dbReference type="EMBL" id="FOMG01000008">
    <property type="protein sequence ID" value="SFC73180.1"/>
    <property type="molecule type" value="Genomic_DNA"/>
</dbReference>
<dbReference type="PROSITE" id="PS00300">
    <property type="entry name" value="SRP54"/>
    <property type="match status" value="1"/>
</dbReference>
<dbReference type="SUPFAM" id="SSF52540">
    <property type="entry name" value="P-loop containing nucleoside triphosphate hydrolases"/>
    <property type="match status" value="1"/>
</dbReference>
<comment type="domain">
    <text evidence="9">Composed of three domains: the N-terminal N domain, which is responsible for interactions with the ribosome, the central G domain, which binds GTP, and the C-terminal M domain, which binds the RNA and the signal sequence of the RNC.</text>
</comment>
<dbReference type="Pfam" id="PF00448">
    <property type="entry name" value="SRP54"/>
    <property type="match status" value="1"/>
</dbReference>
<feature type="domain" description="SRP54-type proteins GTP-binding" evidence="10">
    <location>
        <begin position="269"/>
        <end position="282"/>
    </location>
</feature>
<dbReference type="InterPro" id="IPR036891">
    <property type="entry name" value="Signal_recog_part_SRP54_M_sf"/>
</dbReference>
<dbReference type="RefSeq" id="WP_090090288.1">
    <property type="nucleotide sequence ID" value="NZ_FOMG01000008.1"/>
</dbReference>
<dbReference type="SMART" id="SM00962">
    <property type="entry name" value="SRP54"/>
    <property type="match status" value="1"/>
</dbReference>
<dbReference type="OrthoDB" id="9804720at2"/>
<keyword evidence="5 9" id="KW-0342">GTP-binding</keyword>
<comment type="function">
    <text evidence="9">Involved in targeting and insertion of nascent membrane proteins into the cytoplasmic membrane. Binds to the hydrophobic signal sequence of the ribosome-nascent chain (RNC) as it emerges from the ribosomes. The SRP-RNC complex is then targeted to the cytoplasmic membrane where it interacts with the SRP receptor FtsY.</text>
</comment>
<dbReference type="HAMAP" id="MF_00306">
    <property type="entry name" value="SRP54"/>
    <property type="match status" value="1"/>
</dbReference>
<comment type="subcellular location">
    <subcellularLocation>
        <location evidence="9">Cytoplasm</location>
    </subcellularLocation>
    <text evidence="9">The SRP-RNC complex is targeted to the cytoplasmic membrane.</text>
</comment>
<dbReference type="InterPro" id="IPR003593">
    <property type="entry name" value="AAA+_ATPase"/>
</dbReference>
<proteinExistence type="inferred from homology"/>
<dbReference type="Gene3D" id="1.10.260.30">
    <property type="entry name" value="Signal recognition particle, SRP54 subunit, M-domain"/>
    <property type="match status" value="1"/>
</dbReference>
<dbReference type="InterPro" id="IPR042101">
    <property type="entry name" value="SRP54_N_sf"/>
</dbReference>
<organism evidence="11 12">
    <name type="scientific">Clostridium uliginosum</name>
    <dbReference type="NCBI Taxonomy" id="119641"/>
    <lineage>
        <taxon>Bacteria</taxon>
        <taxon>Bacillati</taxon>
        <taxon>Bacillota</taxon>
        <taxon>Clostridia</taxon>
        <taxon>Eubacteriales</taxon>
        <taxon>Clostridiaceae</taxon>
        <taxon>Clostridium</taxon>
    </lineage>
</organism>
<dbReference type="CDD" id="cd18539">
    <property type="entry name" value="SRP_G"/>
    <property type="match status" value="1"/>
</dbReference>
<evidence type="ECO:0000256" key="6">
    <source>
        <dbReference type="ARBA" id="ARBA00023135"/>
    </source>
</evidence>
<evidence type="ECO:0000256" key="8">
    <source>
        <dbReference type="ARBA" id="ARBA00048027"/>
    </source>
</evidence>
<gene>
    <name evidence="9" type="primary">ffh</name>
    <name evidence="11" type="ORF">SAMN05421842_10882</name>
</gene>
<dbReference type="InterPro" id="IPR000897">
    <property type="entry name" value="SRP54_GTPase_dom"/>
</dbReference>
<dbReference type="InterPro" id="IPR004125">
    <property type="entry name" value="Signal_recog_particle_SRP54_M"/>
</dbReference>
<dbReference type="InterPro" id="IPR004780">
    <property type="entry name" value="SRP"/>
</dbReference>
<protein>
    <recommendedName>
        <fullName evidence="9">Signal recognition particle protein</fullName>
        <ecNumber evidence="9">3.6.5.4</ecNumber>
    </recommendedName>
    <alternativeName>
        <fullName evidence="9">Fifty-four homolog</fullName>
    </alternativeName>
</protein>
<evidence type="ECO:0000259" key="10">
    <source>
        <dbReference type="PROSITE" id="PS00300"/>
    </source>
</evidence>
<keyword evidence="6 9" id="KW-0733">Signal recognition particle</keyword>
<dbReference type="Proteomes" id="UP000199263">
    <property type="component" value="Unassembled WGS sequence"/>
</dbReference>
<dbReference type="SMART" id="SM00963">
    <property type="entry name" value="SRP54_N"/>
    <property type="match status" value="1"/>
</dbReference>
<keyword evidence="3 9" id="KW-0378">Hydrolase</keyword>
<dbReference type="NCBIfam" id="TIGR00959">
    <property type="entry name" value="ffh"/>
    <property type="match status" value="1"/>
</dbReference>
<dbReference type="GO" id="GO:0048500">
    <property type="term" value="C:signal recognition particle"/>
    <property type="evidence" value="ECO:0007669"/>
    <property type="project" value="UniProtKB-UniRule"/>
</dbReference>
<evidence type="ECO:0000256" key="2">
    <source>
        <dbReference type="ARBA" id="ARBA00022741"/>
    </source>
</evidence>
<sequence>MAFEGLAEKLQETFKKLKGKGKLTEKDIKEAMREVKLALLEADVNYKVVKGFISNVSSKCVGSEVLESLTPGQQVIKIVNEELTNLMGGSESKINYSSSGSTVIMLVGLQGAGKTTMCGKLALELRKNNKKPLLVACDVYRPAAIKQLEIVGKQIEIPVFSMGDKVNPVDIAKAGISHAKDNGNNVIIIDTAGRLHIDEELMKELQDIKENVNPSEILLVVDSMTGQDAVNVAQSFNNDLDVTGVILTKLDGDTRGGAALSIKTMIDRPIKYIGTGEKMNDFEVFHPDRMSSRILGMGDVLSLIEKAKSAIDEKEAADLGKRMLNQEFNFEDYLMAMDQMKKLGPLNKILEMIPGMNSKELQGVDFSKGEETMSKTKAVIQSMTAKERKNPSLIAHASSRKKRIAEGSGTTIQEVNKLMKSYEMMKKNMKQMKSFQKQSKKGLFGKMPF</sequence>
<feature type="binding site" evidence="9">
    <location>
        <begin position="248"/>
        <end position="251"/>
    </location>
    <ligand>
        <name>GTP</name>
        <dbReference type="ChEBI" id="CHEBI:37565"/>
    </ligand>
</feature>
<dbReference type="EC" id="3.6.5.4" evidence="9"/>
<keyword evidence="9" id="KW-0963">Cytoplasm</keyword>
<dbReference type="GO" id="GO:0008312">
    <property type="term" value="F:7S RNA binding"/>
    <property type="evidence" value="ECO:0007669"/>
    <property type="project" value="InterPro"/>
</dbReference>